<feature type="compositionally biased region" description="Polar residues" evidence="15">
    <location>
        <begin position="57"/>
        <end position="67"/>
    </location>
</feature>
<proteinExistence type="predicted"/>
<evidence type="ECO:0000256" key="3">
    <source>
        <dbReference type="ARBA" id="ARBA00012465"/>
    </source>
</evidence>
<dbReference type="FunFam" id="3.90.70.10:FF:000021">
    <property type="entry name" value="Bleomycin hydrolase"/>
    <property type="match status" value="1"/>
</dbReference>
<evidence type="ECO:0000256" key="5">
    <source>
        <dbReference type="ARBA" id="ARBA00022490"/>
    </source>
</evidence>
<accession>A0A9P7ZX80</accession>
<dbReference type="EMBL" id="JAIFTL010000304">
    <property type="protein sequence ID" value="KAG9320308.1"/>
    <property type="molecule type" value="Genomic_DNA"/>
</dbReference>
<dbReference type="Pfam" id="PF03051">
    <property type="entry name" value="Peptidase_C1_2"/>
    <property type="match status" value="1"/>
</dbReference>
<evidence type="ECO:0000256" key="9">
    <source>
        <dbReference type="ARBA" id="ARBA00025347"/>
    </source>
</evidence>
<dbReference type="PANTHER" id="PTHR10363">
    <property type="entry name" value="BLEOMYCIN HYDROLASE"/>
    <property type="match status" value="1"/>
</dbReference>
<dbReference type="GO" id="GO:0004197">
    <property type="term" value="F:cysteine-type endopeptidase activity"/>
    <property type="evidence" value="ECO:0007669"/>
    <property type="project" value="UniProtKB-EC"/>
</dbReference>
<sequence>MYDGPVSAQPYKTAPTRTPCAAFPRLASFFRFHPATSLCFSSMGCVSSKHIAVDTNATVSRKPSSKTALPRYPSSSSSSSSASSSSSSSSSSSTLHPPAYSDMKLNISSDSSPVLSEPHGINNAKAALRQETVKHFSEEFRQDPKNLMVQNAAHSLDFATLTTNRDVMISDNHVFNTKIPTESMVTNQKSSGRCWIFAALNVFRVEVMKKYNLEEFELSQGYLFFWDKFEKSNWFLECMIDMRDRDVNDRVVQHLLKEPVSDGGQWDMLVNLVERYGVVPKALYPESYSSSNSGRLNALVLSKLREHAAILRRLAAHGHSLEELREEKNKCLKEIYTILAITLGEPPKKPFAWSFRNKDKKYFEFKDLTPHSYFKDHVGYPVTETVSIINDPRNKSMQLYTVQYLGNIAGGRPIRYINAPIEDLKELAIKKLTSGKPVWFGADVGKYLHRDAGILDPKVFQYDLAFNISFKLSKAERLIHGDSLMTHAMVFTGVHLDEDGKPVRWRVENSWGDVGGDKGYLTMSDAWFSEFVYQVVLEKELVPQNFLDVLEQDVHVLPAYDPMGALA</sequence>
<evidence type="ECO:0000256" key="6">
    <source>
        <dbReference type="ARBA" id="ARBA00022670"/>
    </source>
</evidence>
<dbReference type="GO" id="GO:0009636">
    <property type="term" value="P:response to toxic substance"/>
    <property type="evidence" value="ECO:0007669"/>
    <property type="project" value="TreeGrafter"/>
</dbReference>
<keyword evidence="8" id="KW-0788">Thiol protease</keyword>
<name>A0A9P7ZX80_MORAP</name>
<dbReference type="Gene3D" id="3.90.70.10">
    <property type="entry name" value="Cysteine proteinases"/>
    <property type="match status" value="1"/>
</dbReference>
<evidence type="ECO:0000256" key="14">
    <source>
        <dbReference type="ARBA" id="ARBA00032353"/>
    </source>
</evidence>
<evidence type="ECO:0000256" key="1">
    <source>
        <dbReference type="ARBA" id="ARBA00000423"/>
    </source>
</evidence>
<dbReference type="GO" id="GO:0005737">
    <property type="term" value="C:cytoplasm"/>
    <property type="evidence" value="ECO:0007669"/>
    <property type="project" value="UniProtKB-SubCell"/>
</dbReference>
<dbReference type="Proteomes" id="UP000717515">
    <property type="component" value="Unassembled WGS sequence"/>
</dbReference>
<gene>
    <name evidence="16" type="ORF">KVV02_004927</name>
</gene>
<organism evidence="16 17">
    <name type="scientific">Mortierella alpina</name>
    <name type="common">Oleaginous fungus</name>
    <name type="synonym">Mortierella renispora</name>
    <dbReference type="NCBI Taxonomy" id="64518"/>
    <lineage>
        <taxon>Eukaryota</taxon>
        <taxon>Fungi</taxon>
        <taxon>Fungi incertae sedis</taxon>
        <taxon>Mucoromycota</taxon>
        <taxon>Mortierellomycotina</taxon>
        <taxon>Mortierellomycetes</taxon>
        <taxon>Mortierellales</taxon>
        <taxon>Mortierellaceae</taxon>
        <taxon>Mortierella</taxon>
    </lineage>
</organism>
<evidence type="ECO:0000256" key="11">
    <source>
        <dbReference type="ARBA" id="ARBA00030627"/>
    </source>
</evidence>
<comment type="function">
    <text evidence="9">The normal physiological role of the enzyme is unknown, but it is not essential for the viability of yeast cells. Has aminopeptidase activity, shortening substrate peptides sequentially by 1 amino acid. Has bleomycin hydrolase activity, which can protect the cell from the toxic effects of bleomycin. Has homocysteine-thiolactonase activity, protecting the cell against homocysteine toxicity. Acts as a repressor in the GAL4 regulatory system, but this does not require either the peptidase or nucleic acid-binding activities.</text>
</comment>
<evidence type="ECO:0000256" key="4">
    <source>
        <dbReference type="ARBA" id="ARBA00016900"/>
    </source>
</evidence>
<evidence type="ECO:0000256" key="10">
    <source>
        <dbReference type="ARBA" id="ARBA00026080"/>
    </source>
</evidence>
<evidence type="ECO:0000256" key="2">
    <source>
        <dbReference type="ARBA" id="ARBA00004496"/>
    </source>
</evidence>
<reference evidence="16" key="1">
    <citation type="submission" date="2021-07" db="EMBL/GenBank/DDBJ databases">
        <title>Draft genome of Mortierella alpina, strain LL118, isolated from an aspen leaf litter sample.</title>
        <authorList>
            <person name="Yang S."/>
            <person name="Vinatzer B.A."/>
        </authorList>
    </citation>
    <scope>NUCLEOTIDE SEQUENCE</scope>
    <source>
        <strain evidence="16">LL118</strain>
    </source>
</reference>
<evidence type="ECO:0000256" key="13">
    <source>
        <dbReference type="ARBA" id="ARBA00031859"/>
    </source>
</evidence>
<evidence type="ECO:0000256" key="7">
    <source>
        <dbReference type="ARBA" id="ARBA00022801"/>
    </source>
</evidence>
<dbReference type="SUPFAM" id="SSF54001">
    <property type="entry name" value="Cysteine proteinases"/>
    <property type="match status" value="1"/>
</dbReference>
<evidence type="ECO:0000313" key="16">
    <source>
        <dbReference type="EMBL" id="KAG9320308.1"/>
    </source>
</evidence>
<dbReference type="GO" id="GO:0043418">
    <property type="term" value="P:homocysteine catabolic process"/>
    <property type="evidence" value="ECO:0007669"/>
    <property type="project" value="TreeGrafter"/>
</dbReference>
<dbReference type="InterPro" id="IPR004134">
    <property type="entry name" value="Peptidase_C1B"/>
</dbReference>
<keyword evidence="7" id="KW-0378">Hydrolase</keyword>
<feature type="region of interest" description="Disordered" evidence="15">
    <location>
        <begin position="57"/>
        <end position="102"/>
    </location>
</feature>
<comment type="caution">
    <text evidence="16">The sequence shown here is derived from an EMBL/GenBank/DDBJ whole genome shotgun (WGS) entry which is preliminary data.</text>
</comment>
<feature type="compositionally biased region" description="Low complexity" evidence="15">
    <location>
        <begin position="74"/>
        <end position="93"/>
    </location>
</feature>
<keyword evidence="5" id="KW-0963">Cytoplasm</keyword>
<evidence type="ECO:0000313" key="17">
    <source>
        <dbReference type="Proteomes" id="UP000717515"/>
    </source>
</evidence>
<evidence type="ECO:0000256" key="8">
    <source>
        <dbReference type="ARBA" id="ARBA00022807"/>
    </source>
</evidence>
<comment type="catalytic activity">
    <reaction evidence="1">
        <text>Inactivates bleomycin B2 (a cytotoxic glycometallopeptide) by hydrolysis of a carboxyamide bond of beta-aminoalanine, but also shows general aminopeptidase activity. The specificity varies somewhat with source, but amino acid arylamides of Met, Leu and Ala are preferred.</text>
        <dbReference type="EC" id="3.4.22.40"/>
    </reaction>
</comment>
<protein>
    <recommendedName>
        <fullName evidence="11">Bleomycin hydrolase</fullName>
        <ecNumber evidence="3">3.4.22.40</ecNumber>
    </recommendedName>
    <alternativeName>
        <fullName evidence="11">Bleomycin hydrolase</fullName>
    </alternativeName>
    <alternativeName>
        <fullName evidence="4">Cysteine proteinase 1, mitochondrial</fullName>
    </alternativeName>
    <alternativeName>
        <fullName evidence="14">Homocysteine-thiolactonase</fullName>
    </alternativeName>
    <alternativeName>
        <fullName evidence="12">Leucine aminopeptidase 3</fullName>
    </alternativeName>
    <alternativeName>
        <fullName evidence="13">Y3</fullName>
    </alternativeName>
</protein>
<dbReference type="PANTHER" id="PTHR10363:SF2">
    <property type="entry name" value="BLEOMYCIN HYDROLASE"/>
    <property type="match status" value="1"/>
</dbReference>
<comment type="subunit">
    <text evidence="10">Homohexamer. Binds to nucleic acids. Binds single-stranded DNA and RNA with higher affinity than double-stranded DNA.</text>
</comment>
<dbReference type="PROSITE" id="PS00139">
    <property type="entry name" value="THIOL_PROTEASE_CYS"/>
    <property type="match status" value="1"/>
</dbReference>
<dbReference type="AlphaFoldDB" id="A0A9P7ZX80"/>
<evidence type="ECO:0000256" key="12">
    <source>
        <dbReference type="ARBA" id="ARBA00031564"/>
    </source>
</evidence>
<dbReference type="InterPro" id="IPR000169">
    <property type="entry name" value="Pept_cys_AS"/>
</dbReference>
<dbReference type="GO" id="GO:0070005">
    <property type="term" value="F:cysteine-type aminopeptidase activity"/>
    <property type="evidence" value="ECO:0007669"/>
    <property type="project" value="InterPro"/>
</dbReference>
<dbReference type="GO" id="GO:0006508">
    <property type="term" value="P:proteolysis"/>
    <property type="evidence" value="ECO:0007669"/>
    <property type="project" value="UniProtKB-KW"/>
</dbReference>
<comment type="subcellular location">
    <subcellularLocation>
        <location evidence="2">Cytoplasm</location>
    </subcellularLocation>
</comment>
<keyword evidence="6" id="KW-0645">Protease</keyword>
<dbReference type="EC" id="3.4.22.40" evidence="3"/>
<dbReference type="InterPro" id="IPR038765">
    <property type="entry name" value="Papain-like_cys_pep_sf"/>
</dbReference>
<evidence type="ECO:0000256" key="15">
    <source>
        <dbReference type="SAM" id="MobiDB-lite"/>
    </source>
</evidence>
<dbReference type="CDD" id="cd00585">
    <property type="entry name" value="Peptidase_C1B"/>
    <property type="match status" value="1"/>
</dbReference>